<feature type="region of interest" description="Disordered" evidence="1">
    <location>
        <begin position="1"/>
        <end position="34"/>
    </location>
</feature>
<feature type="region of interest" description="Disordered" evidence="1">
    <location>
        <begin position="52"/>
        <end position="195"/>
    </location>
</feature>
<feature type="compositionally biased region" description="Acidic residues" evidence="1">
    <location>
        <begin position="180"/>
        <end position="190"/>
    </location>
</feature>
<feature type="compositionally biased region" description="Polar residues" evidence="1">
    <location>
        <begin position="79"/>
        <end position="89"/>
    </location>
</feature>
<evidence type="ECO:0000313" key="3">
    <source>
        <dbReference type="EMBL" id="KAL3807242.1"/>
    </source>
</evidence>
<feature type="transmembrane region" description="Helical" evidence="2">
    <location>
        <begin position="336"/>
        <end position="357"/>
    </location>
</feature>
<evidence type="ECO:0000313" key="4">
    <source>
        <dbReference type="Proteomes" id="UP001530377"/>
    </source>
</evidence>
<comment type="caution">
    <text evidence="3">The sequence shown here is derived from an EMBL/GenBank/DDBJ whole genome shotgun (WGS) entry which is preliminary data.</text>
</comment>
<dbReference type="AlphaFoldDB" id="A0ABD3R434"/>
<dbReference type="EMBL" id="JALLPB020000656">
    <property type="protein sequence ID" value="KAL3807242.1"/>
    <property type="molecule type" value="Genomic_DNA"/>
</dbReference>
<keyword evidence="4" id="KW-1185">Reference proteome</keyword>
<dbReference type="SMART" id="SM00191">
    <property type="entry name" value="Int_alpha"/>
    <property type="match status" value="5"/>
</dbReference>
<feature type="compositionally biased region" description="Basic and acidic residues" evidence="1">
    <location>
        <begin position="55"/>
        <end position="67"/>
    </location>
</feature>
<gene>
    <name evidence="3" type="ORF">ACHAXA_007975</name>
</gene>
<sequence>MDSKEDSELGRGGGDGDGGEGGLINDDFSSGVVISPLPHSIASWSSVTAICDDDADHRSSPRNDDPRVAPYRRPLDPPTTATQPSSSRNLDIRAPQGDVVRGGGAPPAPTAAPRDAQRRRSSAMAEPLAASTLGGGGGGEDNYFVRPDPPETISSPHFDDIPPPRPSSGAGGERHGGEEEKWEEVEDDEAPPPPEMIAESYEAIGKSNREMKTNPHDSIEDDGEAGLMGPSLGVFHGDGTPANMEITGGRSDPSTSAILQVQVSPTPRSADDGQRLPRSGRAHVGMALPPTPEPMPPSGQILDRNNQSLPLLEATCVDDVVYEAFPMPRTPRRYRVVIAGLIVVATAAIIAVIVVVVRGRSEWNDRSPSASPTTDIPTKAPEAFISSASIWVQYGPDIVGDAADDLLGFSVAASADASTLVIGAPGTGYVKVYRTNFDSGNRVPLGQTIYGDATGDQFGHSVDVATNGNFIVIGSPGSWENEDRPGYVRVFTLESDDDLGTNTWKQIGLDITGEVDGDEFGFSVSISEDGNIIAVGARAADGNNGVDSGRVRVYRMDDSQSDWIPIGNLEGEADGDNSGTSISLSADGTKVAIGTPLNDEYGDSTGYVKVYQMYSAGSSWEQLGQILYGDDALDYSGYSVDLSPDGNTLAIGSPGDGEDDSRPGYVRVYSLKVSDNDHPATGSWEKIGLDIIGEAEGDQFGRSVSLSNDGRKIAIGGNFNDGVNGVISGHVRVYRKVDSQTDWIQIGGDVDGEAAGDYSGWSLSLSADGYKVAIGSPYYDDDIDDGAGHVRVYALE</sequence>
<organism evidence="3 4">
    <name type="scientific">Cyclostephanos tholiformis</name>
    <dbReference type="NCBI Taxonomy" id="382380"/>
    <lineage>
        <taxon>Eukaryota</taxon>
        <taxon>Sar</taxon>
        <taxon>Stramenopiles</taxon>
        <taxon>Ochrophyta</taxon>
        <taxon>Bacillariophyta</taxon>
        <taxon>Coscinodiscophyceae</taxon>
        <taxon>Thalassiosirophycidae</taxon>
        <taxon>Stephanodiscales</taxon>
        <taxon>Stephanodiscaceae</taxon>
        <taxon>Cyclostephanos</taxon>
    </lineage>
</organism>
<protein>
    <submittedName>
        <fullName evidence="3">Uncharacterized protein</fullName>
    </submittedName>
</protein>
<dbReference type="Proteomes" id="UP001530377">
    <property type="component" value="Unassembled WGS sequence"/>
</dbReference>
<evidence type="ECO:0000256" key="2">
    <source>
        <dbReference type="SAM" id="Phobius"/>
    </source>
</evidence>
<dbReference type="InterPro" id="IPR013517">
    <property type="entry name" value="FG-GAP"/>
</dbReference>
<dbReference type="InterPro" id="IPR013519">
    <property type="entry name" value="Int_alpha_beta-p"/>
</dbReference>
<dbReference type="SUPFAM" id="SSF82171">
    <property type="entry name" value="DPP6 N-terminal domain-like"/>
    <property type="match status" value="2"/>
</dbReference>
<dbReference type="InterPro" id="IPR015943">
    <property type="entry name" value="WD40/YVTN_repeat-like_dom_sf"/>
</dbReference>
<dbReference type="PANTHER" id="PTHR36220">
    <property type="entry name" value="UNNAMED PRODUCT"/>
    <property type="match status" value="1"/>
</dbReference>
<accession>A0ABD3R434</accession>
<keyword evidence="2" id="KW-0812">Transmembrane</keyword>
<dbReference type="Pfam" id="PF14312">
    <property type="entry name" value="FG-GAP_2"/>
    <property type="match status" value="1"/>
</dbReference>
<proteinExistence type="predicted"/>
<evidence type="ECO:0000256" key="1">
    <source>
        <dbReference type="SAM" id="MobiDB-lite"/>
    </source>
</evidence>
<feature type="compositionally biased region" description="Gly residues" evidence="1">
    <location>
        <begin position="10"/>
        <end position="22"/>
    </location>
</feature>
<dbReference type="PANTHER" id="PTHR36220:SF1">
    <property type="entry name" value="GAMMA TUBULIN COMPLEX COMPONENT C-TERMINAL DOMAIN-CONTAINING PROTEIN"/>
    <property type="match status" value="1"/>
</dbReference>
<reference evidence="3 4" key="1">
    <citation type="submission" date="2024-10" db="EMBL/GenBank/DDBJ databases">
        <title>Updated reference genomes for cyclostephanoid diatoms.</title>
        <authorList>
            <person name="Roberts W.R."/>
            <person name="Alverson A.J."/>
        </authorList>
    </citation>
    <scope>NUCLEOTIDE SEQUENCE [LARGE SCALE GENOMIC DNA]</scope>
    <source>
        <strain evidence="3 4">AJA228-03</strain>
    </source>
</reference>
<name>A0ABD3R434_9STRA</name>
<dbReference type="Gene3D" id="2.130.10.10">
    <property type="entry name" value="YVTN repeat-like/Quinoprotein amine dehydrogenase"/>
    <property type="match status" value="1"/>
</dbReference>
<keyword evidence="2" id="KW-1133">Transmembrane helix</keyword>
<keyword evidence="2" id="KW-0472">Membrane</keyword>